<dbReference type="InParanoid" id="A0A3Q7IW77"/>
<dbReference type="GO" id="GO:0046983">
    <property type="term" value="F:protein dimerization activity"/>
    <property type="evidence" value="ECO:0007669"/>
    <property type="project" value="InterPro"/>
</dbReference>
<dbReference type="EnsemblPlants" id="Solyc11g044313.1.1">
    <property type="protein sequence ID" value="Solyc11g044313.1.1.1"/>
    <property type="gene ID" value="Solyc11g044313.1"/>
</dbReference>
<keyword evidence="3" id="KW-1185">Reference proteome</keyword>
<organism evidence="2">
    <name type="scientific">Solanum lycopersicum</name>
    <name type="common">Tomato</name>
    <name type="synonym">Lycopersicon esculentum</name>
    <dbReference type="NCBI Taxonomy" id="4081"/>
    <lineage>
        <taxon>Eukaryota</taxon>
        <taxon>Viridiplantae</taxon>
        <taxon>Streptophyta</taxon>
        <taxon>Embryophyta</taxon>
        <taxon>Tracheophyta</taxon>
        <taxon>Spermatophyta</taxon>
        <taxon>Magnoliopsida</taxon>
        <taxon>eudicotyledons</taxon>
        <taxon>Gunneridae</taxon>
        <taxon>Pentapetalae</taxon>
        <taxon>asterids</taxon>
        <taxon>lamiids</taxon>
        <taxon>Solanales</taxon>
        <taxon>Solanaceae</taxon>
        <taxon>Solanoideae</taxon>
        <taxon>Solaneae</taxon>
        <taxon>Solanum</taxon>
        <taxon>Solanum subgen. Lycopersicon</taxon>
    </lineage>
</organism>
<evidence type="ECO:0000313" key="3">
    <source>
        <dbReference type="Proteomes" id="UP000004994"/>
    </source>
</evidence>
<dbReference type="AlphaFoldDB" id="A0A3Q7IW77"/>
<dbReference type="Pfam" id="PF05699">
    <property type="entry name" value="Dimer_Tnp_hAT"/>
    <property type="match status" value="1"/>
</dbReference>
<accession>A0A3Q7IW77</accession>
<feature type="domain" description="HAT C-terminal dimerisation" evidence="1">
    <location>
        <begin position="55"/>
        <end position="91"/>
    </location>
</feature>
<reference evidence="2" key="2">
    <citation type="submission" date="2019-01" db="UniProtKB">
        <authorList>
            <consortium name="EnsemblPlants"/>
        </authorList>
    </citation>
    <scope>IDENTIFICATION</scope>
    <source>
        <strain evidence="2">cv. Heinz 1706</strain>
    </source>
</reference>
<reference evidence="2" key="1">
    <citation type="journal article" date="2012" name="Nature">
        <title>The tomato genome sequence provides insights into fleshy fruit evolution.</title>
        <authorList>
            <consortium name="Tomato Genome Consortium"/>
        </authorList>
    </citation>
    <scope>NUCLEOTIDE SEQUENCE [LARGE SCALE GENOMIC DNA]</scope>
    <source>
        <strain evidence="2">cv. Heinz 1706</strain>
    </source>
</reference>
<dbReference type="PANTHER" id="PTHR23272:SF184">
    <property type="entry name" value="OS03G0311250 PROTEIN"/>
    <property type="match status" value="1"/>
</dbReference>
<dbReference type="InterPro" id="IPR008906">
    <property type="entry name" value="HATC_C_dom"/>
</dbReference>
<dbReference type="Gramene" id="Solyc11g044313.1.1">
    <property type="protein sequence ID" value="Solyc11g044313.1.1.1"/>
    <property type="gene ID" value="Solyc11g044313.1"/>
</dbReference>
<dbReference type="InterPro" id="IPR012337">
    <property type="entry name" value="RNaseH-like_sf"/>
</dbReference>
<proteinExistence type="predicted"/>
<evidence type="ECO:0000259" key="1">
    <source>
        <dbReference type="Pfam" id="PF05699"/>
    </source>
</evidence>
<dbReference type="SUPFAM" id="SSF53098">
    <property type="entry name" value="Ribonuclease H-like"/>
    <property type="match status" value="1"/>
</dbReference>
<dbReference type="Proteomes" id="UP000004994">
    <property type="component" value="Chromosome 11"/>
</dbReference>
<sequence>MKINILIVEPPSYKPKSDDTDDWMDEYLELESSNNDFDLYFNQAQEKIRHEEGQLQPPILVWWKNRENQFPTLARIVRDVLAIQASYVASE</sequence>
<dbReference type="PANTHER" id="PTHR23272">
    <property type="entry name" value="BED FINGER-RELATED"/>
    <property type="match status" value="1"/>
</dbReference>
<protein>
    <recommendedName>
        <fullName evidence="1">HAT C-terminal dimerisation domain-containing protein</fullName>
    </recommendedName>
</protein>
<evidence type="ECO:0000313" key="2">
    <source>
        <dbReference type="EnsemblPlants" id="Solyc11g044313.1.1.1"/>
    </source>
</evidence>
<name>A0A3Q7IW77_SOLLC</name>